<dbReference type="InterPro" id="IPR019659">
    <property type="entry name" value="DUF2514"/>
</dbReference>
<dbReference type="AlphaFoldDB" id="A0A8I2B3B3"/>
<keyword evidence="1" id="KW-0175">Coiled coil</keyword>
<evidence type="ECO:0000313" key="2">
    <source>
        <dbReference type="EMBL" id="MBO1109809.1"/>
    </source>
</evidence>
<protein>
    <submittedName>
        <fullName evidence="2">DUF2514 family protein</fullName>
    </submittedName>
</protein>
<name>A0A8I2B3B3_PLESH</name>
<evidence type="ECO:0000313" key="3">
    <source>
        <dbReference type="Proteomes" id="UP000664658"/>
    </source>
</evidence>
<feature type="coiled-coil region" evidence="1">
    <location>
        <begin position="65"/>
        <end position="99"/>
    </location>
</feature>
<organism evidence="2 3">
    <name type="scientific">Plesiomonas shigelloides</name>
    <name type="common">Aeromonas shigelloides</name>
    <dbReference type="NCBI Taxonomy" id="703"/>
    <lineage>
        <taxon>Bacteria</taxon>
        <taxon>Pseudomonadati</taxon>
        <taxon>Pseudomonadota</taxon>
        <taxon>Gammaproteobacteria</taxon>
        <taxon>Enterobacterales</taxon>
        <taxon>Enterobacteriaceae</taxon>
        <taxon>Plesiomonas</taxon>
    </lineage>
</organism>
<sequence length="177" mass="19418">MFKEIWKPLAITSLVALSLWGLSAWRYSAGKEAGELVVNQQWQARWSERDAADASERAAREKAMRELENKRQKDIEQVAADAERQLQLARADADRAADIAGGLRTSIAQLRRQLADSETGRLSATAQASAARASASVLLADVLSESVRRNEELAAYADRARARGVACETVYADITTK</sequence>
<gene>
    <name evidence="2" type="ORF">J2R62_16655</name>
</gene>
<accession>A0A8I2B3B3</accession>
<proteinExistence type="predicted"/>
<dbReference type="Pfam" id="PF10721">
    <property type="entry name" value="DUF2514"/>
    <property type="match status" value="1"/>
</dbReference>
<comment type="caution">
    <text evidence="2">The sequence shown here is derived from an EMBL/GenBank/DDBJ whole genome shotgun (WGS) entry which is preliminary data.</text>
</comment>
<dbReference type="EMBL" id="JAFNAA010000034">
    <property type="protein sequence ID" value="MBO1109809.1"/>
    <property type="molecule type" value="Genomic_DNA"/>
</dbReference>
<dbReference type="Proteomes" id="UP000664658">
    <property type="component" value="Unassembled WGS sequence"/>
</dbReference>
<reference evidence="2" key="1">
    <citation type="submission" date="2021-03" db="EMBL/GenBank/DDBJ databases">
        <title>Plesiomonas shigelloides zfcc0051, isolated from zebrafish feces.</title>
        <authorList>
            <person name="Vanderhoek Z."/>
            <person name="Gaulke C."/>
        </authorList>
    </citation>
    <scope>NUCLEOTIDE SEQUENCE</scope>
    <source>
        <strain evidence="2">Zfcc0051</strain>
    </source>
</reference>
<evidence type="ECO:0000256" key="1">
    <source>
        <dbReference type="SAM" id="Coils"/>
    </source>
</evidence>